<dbReference type="EMBL" id="KY617079">
    <property type="protein sequence ID" value="AVP71786.1"/>
    <property type="molecule type" value="Genomic_DNA"/>
</dbReference>
<reference evidence="2" key="1">
    <citation type="submission" date="2017-02" db="EMBL/GenBank/DDBJ databases">
        <title>Fungal Comparative Genomics of Juglanconis species and Ophiognomonia clavigignenti-juglandacearum.</title>
        <authorList>
            <person name="Demers J.E."/>
            <person name="Castlebury L.A."/>
        </authorList>
    </citation>
    <scope>NUCLEOTIDE SEQUENCE</scope>
    <source>
        <strain evidence="2">AR4414</strain>
    </source>
</reference>
<gene>
    <name evidence="2" type="primary">MAT1-1-2</name>
</gene>
<sequence length="361" mass="40706">MDVSEVIVQLRARLASNRQLATLLSRSIRDPRVKRIIDLLENIPPHGELIPSRAEEILQICADDPLRYRGFHPRLALLEEELSKATDFLVESSKRIILYLNHIKATGNELPESICQLTQSTLTEQKNMAVQLYQSAHSTITDALSKPPGPAPMPYDGQQDTTAAQPESTRGLVDGEPCPIGKDYDARWDPDYRMPGTQHGKFLRFPGPYFAPYNTSSVFDQFFLSETVADLIDNCNRKFEDCLANFKDTKRIRTRGDAAVLQALQKEVGDELAKQSLENYDLDAICLHTRTRPRDVTATVGPYVSCWQVRKCRIGSGVWAMEDLNRIVAVHDTGRLGNTINPMDTGCQIFFDRRISRNKQG</sequence>
<organism evidence="2">
    <name type="scientific">Juglanconis oblonga</name>
    <dbReference type="NCBI Taxonomy" id="1940568"/>
    <lineage>
        <taxon>Eukaryota</taxon>
        <taxon>Fungi</taxon>
        <taxon>Dikarya</taxon>
        <taxon>Ascomycota</taxon>
        <taxon>Pezizomycotina</taxon>
        <taxon>Sordariomycetes</taxon>
        <taxon>Sordariomycetidae</taxon>
        <taxon>Diaporthales</taxon>
        <taxon>Juglanconidaceae</taxon>
        <taxon>Juglanconis</taxon>
    </lineage>
</organism>
<feature type="compositionally biased region" description="Polar residues" evidence="1">
    <location>
        <begin position="158"/>
        <end position="168"/>
    </location>
</feature>
<name>A0A2P1NR25_9PEZI</name>
<dbReference type="AlphaFoldDB" id="A0A2P1NR25"/>
<feature type="region of interest" description="Disordered" evidence="1">
    <location>
        <begin position="144"/>
        <end position="176"/>
    </location>
</feature>
<accession>A0A2P1NR25</accession>
<proteinExistence type="predicted"/>
<protein>
    <submittedName>
        <fullName evidence="2">MAT1-1-2</fullName>
    </submittedName>
</protein>
<evidence type="ECO:0000256" key="1">
    <source>
        <dbReference type="SAM" id="MobiDB-lite"/>
    </source>
</evidence>
<evidence type="ECO:0000313" key="2">
    <source>
        <dbReference type="EMBL" id="AVP71786.1"/>
    </source>
</evidence>